<keyword evidence="2 11" id="KW-0285">Flavoprotein</keyword>
<keyword evidence="3 11" id="KW-0662">Pyridine nucleotide biosynthesis</keyword>
<keyword evidence="5 11" id="KW-0274">FAD</keyword>
<dbReference type="GO" id="GO:0070189">
    <property type="term" value="P:kynurenine metabolic process"/>
    <property type="evidence" value="ECO:0007669"/>
    <property type="project" value="TreeGrafter"/>
</dbReference>
<evidence type="ECO:0000256" key="1">
    <source>
        <dbReference type="ARBA" id="ARBA00001974"/>
    </source>
</evidence>
<dbReference type="UniPathway" id="UPA00253">
    <property type="reaction ID" value="UER00328"/>
</dbReference>
<sequence>MAATSTTAAVIGIGPVGSLAALGLAHKGYQVSLFDFRPDPRDINDVNLRSINLAVSDRGITAMKYVDQEMADRLLKGIIPMYGRMIHDLKGNQESQKYGLFREHINSIDRGKLNEDLVSEVERYNKSNPENRIQLNFKCKFTNFHADDSGVTIEYSDAERMKRTAKFDFVVGADGCYSRVRSALMKYIRMDYKQFYIDMCYLELSIPPGPKGSFRIDANHLHIWPRKNFMLIALPNGDGSFTSTFFGPWKLTESLNKKELVEQFFSENFEDAVDLIGMDKIVEAFLDHPKGALMPVTCNQYHYSDKCIIIGDAAHSMVPFYGQGMNCGFEDIRVLLQLLDKHDQDRKLAFDEYTATRHKDLLAILELALNNYYEMSTKVQSPRYLIRKRLDGILGRLIPKYWIPLYTMVSFRADIPYSDCIRIEERQQTILKGLEYALVAGATLAGVYLAKRR</sequence>
<dbReference type="EC" id="1.14.13.9" evidence="11"/>
<evidence type="ECO:0000256" key="9">
    <source>
        <dbReference type="ARBA" id="ARBA00023128"/>
    </source>
</evidence>
<evidence type="ECO:0000256" key="10">
    <source>
        <dbReference type="ARBA" id="ARBA00047818"/>
    </source>
</evidence>
<dbReference type="OrthoDB" id="10053569at2759"/>
<name>A0A448YIW6_BRENA</name>
<keyword evidence="11" id="KW-0472">Membrane</keyword>
<evidence type="ECO:0000256" key="3">
    <source>
        <dbReference type="ARBA" id="ARBA00022642"/>
    </source>
</evidence>
<keyword evidence="8 11" id="KW-0503">Monooxygenase</keyword>
<dbReference type="GO" id="GO:0004502">
    <property type="term" value="F:kynurenine 3-monooxygenase activity"/>
    <property type="evidence" value="ECO:0007669"/>
    <property type="project" value="UniProtKB-UniRule"/>
</dbReference>
<gene>
    <name evidence="11" type="primary">BNA4</name>
    <name evidence="13" type="ORF">BRENAR_LOCUS1595</name>
</gene>
<comment type="catalytic activity">
    <reaction evidence="10 11">
        <text>L-kynurenine + NADPH + O2 + H(+) = 3-hydroxy-L-kynurenine + NADP(+) + H2O</text>
        <dbReference type="Rhea" id="RHEA:20545"/>
        <dbReference type="ChEBI" id="CHEBI:15377"/>
        <dbReference type="ChEBI" id="CHEBI:15378"/>
        <dbReference type="ChEBI" id="CHEBI:15379"/>
        <dbReference type="ChEBI" id="CHEBI:57783"/>
        <dbReference type="ChEBI" id="CHEBI:57959"/>
        <dbReference type="ChEBI" id="CHEBI:58125"/>
        <dbReference type="ChEBI" id="CHEBI:58349"/>
        <dbReference type="EC" id="1.14.13.9"/>
    </reaction>
</comment>
<dbReference type="Pfam" id="PF01494">
    <property type="entry name" value="FAD_binding_3"/>
    <property type="match status" value="1"/>
</dbReference>
<evidence type="ECO:0000256" key="11">
    <source>
        <dbReference type="HAMAP-Rule" id="MF_03018"/>
    </source>
</evidence>
<organism evidence="13 14">
    <name type="scientific">Brettanomyces naardenensis</name>
    <name type="common">Yeast</name>
    <dbReference type="NCBI Taxonomy" id="13370"/>
    <lineage>
        <taxon>Eukaryota</taxon>
        <taxon>Fungi</taxon>
        <taxon>Dikarya</taxon>
        <taxon>Ascomycota</taxon>
        <taxon>Saccharomycotina</taxon>
        <taxon>Pichiomycetes</taxon>
        <taxon>Pichiales</taxon>
        <taxon>Pichiaceae</taxon>
        <taxon>Brettanomyces</taxon>
    </lineage>
</organism>
<dbReference type="GO" id="GO:0005741">
    <property type="term" value="C:mitochondrial outer membrane"/>
    <property type="evidence" value="ECO:0007669"/>
    <property type="project" value="UniProtKB-SubCell"/>
</dbReference>
<dbReference type="GO" id="GO:0071949">
    <property type="term" value="F:FAD binding"/>
    <property type="evidence" value="ECO:0007669"/>
    <property type="project" value="InterPro"/>
</dbReference>
<dbReference type="AlphaFoldDB" id="A0A448YIW6"/>
<evidence type="ECO:0000256" key="8">
    <source>
        <dbReference type="ARBA" id="ARBA00023033"/>
    </source>
</evidence>
<keyword evidence="9 11" id="KW-0496">Mitochondrion</keyword>
<dbReference type="GO" id="GO:0006569">
    <property type="term" value="P:L-tryptophan catabolic process"/>
    <property type="evidence" value="ECO:0007669"/>
    <property type="project" value="UniProtKB-UniRule"/>
</dbReference>
<evidence type="ECO:0000313" key="13">
    <source>
        <dbReference type="EMBL" id="VEU20860.1"/>
    </source>
</evidence>
<dbReference type="InParanoid" id="A0A448YIW6"/>
<evidence type="ECO:0000256" key="7">
    <source>
        <dbReference type="ARBA" id="ARBA00023002"/>
    </source>
</evidence>
<keyword evidence="6 11" id="KW-0521">NADP</keyword>
<evidence type="ECO:0000256" key="6">
    <source>
        <dbReference type="ARBA" id="ARBA00022857"/>
    </source>
</evidence>
<dbReference type="PANTHER" id="PTHR46028:SF2">
    <property type="entry name" value="KYNURENINE 3-MONOOXYGENASE"/>
    <property type="match status" value="1"/>
</dbReference>
<dbReference type="FunCoup" id="A0A448YIW6">
    <property type="interactions" value="770"/>
</dbReference>
<comment type="function">
    <text evidence="11">Catalyzes the hydroxylation of L-kynurenine (L-Kyn) to form 3-hydroxy-L-kynurenine (L-3OHKyn). Required for synthesis of quinolinic acid.</text>
</comment>
<dbReference type="GO" id="GO:0019805">
    <property type="term" value="P:quinolinate biosynthetic process"/>
    <property type="evidence" value="ECO:0007669"/>
    <property type="project" value="UniProtKB-UniRule"/>
</dbReference>
<dbReference type="InterPro" id="IPR002938">
    <property type="entry name" value="FAD-bd"/>
</dbReference>
<feature type="domain" description="FAD-binding" evidence="12">
    <location>
        <begin position="133"/>
        <end position="359"/>
    </location>
</feature>
<evidence type="ECO:0000256" key="5">
    <source>
        <dbReference type="ARBA" id="ARBA00022827"/>
    </source>
</evidence>
<dbReference type="GO" id="GO:0043420">
    <property type="term" value="P:anthranilate metabolic process"/>
    <property type="evidence" value="ECO:0007669"/>
    <property type="project" value="UniProtKB-UniRule"/>
</dbReference>
<dbReference type="Gene3D" id="3.50.50.60">
    <property type="entry name" value="FAD/NAD(P)-binding domain"/>
    <property type="match status" value="1"/>
</dbReference>
<comment type="similarity">
    <text evidence="11">Belongs to the aromatic-ring hydroxylase family. KMO subfamily.</text>
</comment>
<evidence type="ECO:0000259" key="12">
    <source>
        <dbReference type="Pfam" id="PF01494"/>
    </source>
</evidence>
<dbReference type="SUPFAM" id="SSF51905">
    <property type="entry name" value="FAD/NAD(P)-binding domain"/>
    <property type="match status" value="1"/>
</dbReference>
<dbReference type="Proteomes" id="UP000290900">
    <property type="component" value="Unassembled WGS sequence"/>
</dbReference>
<reference evidence="13 14" key="1">
    <citation type="submission" date="2018-12" db="EMBL/GenBank/DDBJ databases">
        <authorList>
            <person name="Tiukova I."/>
            <person name="Dainat J."/>
        </authorList>
    </citation>
    <scope>NUCLEOTIDE SEQUENCE [LARGE SCALE GENOMIC DNA]</scope>
</reference>
<keyword evidence="7 11" id="KW-0560">Oxidoreductase</keyword>
<comment type="subcellular location">
    <subcellularLocation>
        <location evidence="11">Mitochondrion outer membrane</location>
    </subcellularLocation>
</comment>
<dbReference type="EMBL" id="CAACVR010000007">
    <property type="protein sequence ID" value="VEU20860.1"/>
    <property type="molecule type" value="Genomic_DNA"/>
</dbReference>
<evidence type="ECO:0000313" key="14">
    <source>
        <dbReference type="Proteomes" id="UP000290900"/>
    </source>
</evidence>
<comment type="pathway">
    <text evidence="11">Cofactor biosynthesis; NAD(+) biosynthesis; quinolinate from L-kynurenine: step 1/3.</text>
</comment>
<keyword evidence="4 11" id="KW-1000">Mitochondrion outer membrane</keyword>
<proteinExistence type="inferred from homology"/>
<accession>A0A448YIW6</accession>
<dbReference type="FunFam" id="3.50.50.60:FF:000129">
    <property type="entry name" value="Kynurenine 3-monooxygenase"/>
    <property type="match status" value="1"/>
</dbReference>
<protein>
    <recommendedName>
        <fullName evidence="11">Kynurenine 3-monooxygenase</fullName>
        <ecNumber evidence="11">1.14.13.9</ecNumber>
    </recommendedName>
    <alternativeName>
        <fullName evidence="11">Biosynthesis of nicotinic acid protein 4</fullName>
    </alternativeName>
    <alternativeName>
        <fullName evidence="11">Kynurenine 3-hydroxylase</fullName>
    </alternativeName>
</protein>
<dbReference type="InterPro" id="IPR027545">
    <property type="entry name" value="Kynurenine_monooxygenase"/>
</dbReference>
<dbReference type="HAMAP" id="MF_01971">
    <property type="entry name" value="Kynurenine_monooxygenase"/>
    <property type="match status" value="1"/>
</dbReference>
<dbReference type="PANTHER" id="PTHR46028">
    <property type="entry name" value="KYNURENINE 3-MONOOXYGENASE"/>
    <property type="match status" value="1"/>
</dbReference>
<dbReference type="InterPro" id="IPR036188">
    <property type="entry name" value="FAD/NAD-bd_sf"/>
</dbReference>
<comment type="cofactor">
    <cofactor evidence="1 11">
        <name>FAD</name>
        <dbReference type="ChEBI" id="CHEBI:57692"/>
    </cofactor>
</comment>
<evidence type="ECO:0000256" key="2">
    <source>
        <dbReference type="ARBA" id="ARBA00022630"/>
    </source>
</evidence>
<dbReference type="STRING" id="13370.A0A448YIW6"/>
<evidence type="ECO:0000256" key="4">
    <source>
        <dbReference type="ARBA" id="ARBA00022787"/>
    </source>
</evidence>
<dbReference type="GO" id="GO:0034354">
    <property type="term" value="P:'de novo' NAD+ biosynthetic process from L-tryptophan"/>
    <property type="evidence" value="ECO:0007669"/>
    <property type="project" value="UniProtKB-UniRule"/>
</dbReference>
<keyword evidence="14" id="KW-1185">Reference proteome</keyword>
<dbReference type="PRINTS" id="PR00420">
    <property type="entry name" value="RNGMNOXGNASE"/>
</dbReference>